<protein>
    <submittedName>
        <fullName evidence="2">Magnesium transport protein CorA</fullName>
    </submittedName>
</protein>
<comment type="caution">
    <text evidence="2">The sequence shown here is derived from an EMBL/GenBank/DDBJ whole genome shotgun (WGS) entry which is preliminary data.</text>
</comment>
<sequence length="443" mass="50295">MSTKSADPLVRNSIVDSNDITHWLNQENQFATPAEVQQAEVTATLRLLFFRWTEPGDVALPFTCEQWIQVVEEMKLPKSYTRDLHNSWGIPLSLSREGPGTGSSIGWQEATSNWTTPVTDPKKGIVQQTLHLQDSFTSLAFNYDPRNRLTRAFLCFIDIHSSESFQAGAPSVRFLEMLQENAAGISQPLLMPLILADVWIELFKLELNHAENKLVEFQSETQLMDEYLRNSKIIKKGLEFDQLHKNLVQAHAYLTNGFSEFAEAFGPAICSALDQFQEWLDTGDNNREGVEGRHSTFYLKQSTEIITRRANDAVARQNRVLDRINAYLQVLYNLMQQEIARETRRDSSAMKSISLLTMVFLPGTAIATVMAPFTRISDTDGVELTHQFWVFWAVAAPMTAFVLILWMCWIQRSELAKIVTDWKSKGLNRVKPLKAGEGKRGDA</sequence>
<reference evidence="2 3" key="1">
    <citation type="submission" date="2024-09" db="EMBL/GenBank/DDBJ databases">
        <title>Itraconazole resistance in Madurella fahalii resulting from another homologue of gene encoding cytochrome P450 14-alpha sterol demethylase (CYP51).</title>
        <authorList>
            <person name="Yoshioka I."/>
            <person name="Fahal A.H."/>
            <person name="Kaneko S."/>
            <person name="Yaguchi T."/>
        </authorList>
    </citation>
    <scope>NUCLEOTIDE SEQUENCE [LARGE SCALE GENOMIC DNA]</scope>
    <source>
        <strain evidence="2 3">IFM 68171</strain>
    </source>
</reference>
<keyword evidence="1" id="KW-0812">Transmembrane</keyword>
<feature type="transmembrane region" description="Helical" evidence="1">
    <location>
        <begin position="353"/>
        <end position="376"/>
    </location>
</feature>
<proteinExistence type="predicted"/>
<keyword evidence="1" id="KW-0472">Membrane</keyword>
<gene>
    <name evidence="2" type="ORF">MFIFM68171_00840</name>
</gene>
<organism evidence="2 3">
    <name type="scientific">Madurella fahalii</name>
    <dbReference type="NCBI Taxonomy" id="1157608"/>
    <lineage>
        <taxon>Eukaryota</taxon>
        <taxon>Fungi</taxon>
        <taxon>Dikarya</taxon>
        <taxon>Ascomycota</taxon>
        <taxon>Pezizomycotina</taxon>
        <taxon>Sordariomycetes</taxon>
        <taxon>Sordariomycetidae</taxon>
        <taxon>Sordariales</taxon>
        <taxon>Sordariales incertae sedis</taxon>
        <taxon>Madurella</taxon>
    </lineage>
</organism>
<evidence type="ECO:0000313" key="3">
    <source>
        <dbReference type="Proteomes" id="UP001628179"/>
    </source>
</evidence>
<dbReference type="EMBL" id="BAAFSV010000001">
    <property type="protein sequence ID" value="GAB1310630.1"/>
    <property type="molecule type" value="Genomic_DNA"/>
</dbReference>
<dbReference type="GeneID" id="98171585"/>
<name>A0ABQ0FYP8_9PEZI</name>
<evidence type="ECO:0000313" key="2">
    <source>
        <dbReference type="EMBL" id="GAB1310630.1"/>
    </source>
</evidence>
<dbReference type="Proteomes" id="UP001628179">
    <property type="component" value="Unassembled WGS sequence"/>
</dbReference>
<keyword evidence="1" id="KW-1133">Transmembrane helix</keyword>
<keyword evidence="3" id="KW-1185">Reference proteome</keyword>
<feature type="transmembrane region" description="Helical" evidence="1">
    <location>
        <begin position="388"/>
        <end position="409"/>
    </location>
</feature>
<evidence type="ECO:0000256" key="1">
    <source>
        <dbReference type="SAM" id="Phobius"/>
    </source>
</evidence>
<dbReference type="RefSeq" id="XP_070912363.1">
    <property type="nucleotide sequence ID" value="XM_071056262.1"/>
</dbReference>
<dbReference type="Gene3D" id="1.20.58.340">
    <property type="entry name" value="Magnesium transport protein CorA, transmembrane region"/>
    <property type="match status" value="1"/>
</dbReference>
<accession>A0ABQ0FYP8</accession>